<evidence type="ECO:0000256" key="3">
    <source>
        <dbReference type="SAM" id="Coils"/>
    </source>
</evidence>
<feature type="domain" description="Multidrug resistance protein MdtA-like alpha-helical hairpin" evidence="5">
    <location>
        <begin position="153"/>
        <end position="222"/>
    </location>
</feature>
<comment type="similarity">
    <text evidence="2">Belongs to the membrane fusion protein (MFP) (TC 8.A.1) family.</text>
</comment>
<protein>
    <submittedName>
        <fullName evidence="9">Multidrug efflux membrane fusion protein</fullName>
    </submittedName>
</protein>
<evidence type="ECO:0000259" key="8">
    <source>
        <dbReference type="Pfam" id="PF25967"/>
    </source>
</evidence>
<feature type="compositionally biased region" description="Low complexity" evidence="4">
    <location>
        <begin position="56"/>
        <end position="70"/>
    </location>
</feature>
<dbReference type="PANTHER" id="PTHR30158">
    <property type="entry name" value="ACRA/E-RELATED COMPONENT OF DRUG EFFLUX TRANSPORTER"/>
    <property type="match status" value="1"/>
</dbReference>
<proteinExistence type="inferred from homology"/>
<dbReference type="InterPro" id="IPR058624">
    <property type="entry name" value="MdtA-like_HH"/>
</dbReference>
<dbReference type="eggNOG" id="COG0845">
    <property type="taxonomic scope" value="Bacteria"/>
</dbReference>
<comment type="caution">
    <text evidence="9">The sequence shown here is derived from an EMBL/GenBank/DDBJ whole genome shotgun (WGS) entry which is preliminary data.</text>
</comment>
<evidence type="ECO:0000259" key="7">
    <source>
        <dbReference type="Pfam" id="PF25944"/>
    </source>
</evidence>
<dbReference type="EMBL" id="AATP01000001">
    <property type="protein sequence ID" value="EAU42444.1"/>
    <property type="molecule type" value="Genomic_DNA"/>
</dbReference>
<reference evidence="9 10" key="1">
    <citation type="journal article" date="2010" name="J. Bacteriol.">
        <title>Genome sequence of Fulvimarina pelagi HTCC2506T, a Mn(II)-oxidizing alphaproteobacterium possessing an aerobic anoxygenic photosynthetic gene cluster and Xanthorhodopsin.</title>
        <authorList>
            <person name="Kang I."/>
            <person name="Oh H.M."/>
            <person name="Lim S.I."/>
            <person name="Ferriera S."/>
            <person name="Giovannoni S.J."/>
            <person name="Cho J.C."/>
        </authorList>
    </citation>
    <scope>NUCLEOTIDE SEQUENCE [LARGE SCALE GENOMIC DNA]</scope>
    <source>
        <strain evidence="9 10">HTCC2506</strain>
    </source>
</reference>
<dbReference type="GO" id="GO:0005886">
    <property type="term" value="C:plasma membrane"/>
    <property type="evidence" value="ECO:0007669"/>
    <property type="project" value="TreeGrafter"/>
</dbReference>
<dbReference type="InterPro" id="IPR058626">
    <property type="entry name" value="MdtA-like_b-barrel"/>
</dbReference>
<accession>Q0G7C0</accession>
<dbReference type="Gene3D" id="1.10.287.470">
    <property type="entry name" value="Helix hairpin bin"/>
    <property type="match status" value="1"/>
</dbReference>
<feature type="region of interest" description="Disordered" evidence="4">
    <location>
        <begin position="56"/>
        <end position="86"/>
    </location>
</feature>
<evidence type="ECO:0000259" key="6">
    <source>
        <dbReference type="Pfam" id="PF25917"/>
    </source>
</evidence>
<evidence type="ECO:0000313" key="9">
    <source>
        <dbReference type="EMBL" id="EAU42444.1"/>
    </source>
</evidence>
<feature type="compositionally biased region" description="Gly residues" evidence="4">
    <location>
        <begin position="71"/>
        <end position="82"/>
    </location>
</feature>
<dbReference type="PANTHER" id="PTHR30158:SF24">
    <property type="entry name" value="HLYD FAMILY SECRETION PROTEIN"/>
    <property type="match status" value="1"/>
</dbReference>
<dbReference type="NCBIfam" id="TIGR01730">
    <property type="entry name" value="RND_mfp"/>
    <property type="match status" value="1"/>
</dbReference>
<dbReference type="HOGENOM" id="CLU_018816_2_1_5"/>
<dbReference type="Proteomes" id="UP000004310">
    <property type="component" value="Unassembled WGS sequence"/>
</dbReference>
<feature type="domain" description="Multidrug resistance protein MdtA-like barrel-sandwich hybrid" evidence="6">
    <location>
        <begin position="113"/>
        <end position="250"/>
    </location>
</feature>
<dbReference type="GO" id="GO:0030313">
    <property type="term" value="C:cell envelope"/>
    <property type="evidence" value="ECO:0007669"/>
    <property type="project" value="UniProtKB-SubCell"/>
</dbReference>
<evidence type="ECO:0000256" key="1">
    <source>
        <dbReference type="ARBA" id="ARBA00004196"/>
    </source>
</evidence>
<feature type="domain" description="Multidrug resistance protein MdtA-like beta-barrel" evidence="7">
    <location>
        <begin position="291"/>
        <end position="342"/>
    </location>
</feature>
<keyword evidence="3" id="KW-0175">Coiled coil</keyword>
<dbReference type="GO" id="GO:0015562">
    <property type="term" value="F:efflux transmembrane transporter activity"/>
    <property type="evidence" value="ECO:0007669"/>
    <property type="project" value="InterPro"/>
</dbReference>
<sequence length="471" mass="48808">MVLISVALAFGSLKTAAAQSSDGGGGGSSTEEQSSTLDLPLIGEVELPDWLAFIGSSSSEQSEGSTSGSGRAAGQGGPGGGQQQPPAVVVTRAEIQSVGDEFEFIGRIEAIENVTLQARVNGFIEEVFFEGGDQVSIGDRLFKIEDDQYQASLDSAEAQLAGADAQLAEAQRALQRAEELIDSGTIPQAELDNARATFESAQASRLQAQADVRQAQLNLDYTSIEAPIDGVISEPMITKGNFVSAASGTLANIVQLDPIWGTFPIGEERISTLRRVGGGDGDAAASAENYRLTLRLPSDEQLQGDGTFAFVGNMVDESTGTIEVRVQFPNPDGRLLPNENVTLIATEREPPQLPVIPMTALQLSREGRFVYLLDDENDMVRQQPVQIGKQMRGAAAITSGVEAGDLVVVQGVQNLQDGAQVTPNFEAGSSGSGGSAAGGAQESASKNGDGGGQTESASASNGSGAQADSGE</sequence>
<dbReference type="SUPFAM" id="SSF111369">
    <property type="entry name" value="HlyD-like secretion proteins"/>
    <property type="match status" value="1"/>
</dbReference>
<dbReference type="Pfam" id="PF25944">
    <property type="entry name" value="Beta-barrel_RND"/>
    <property type="match status" value="1"/>
</dbReference>
<name>Q0G7C0_9HYPH</name>
<feature type="domain" description="Multidrug resistance protein MdtA-like C-terminal permuted SH3" evidence="8">
    <location>
        <begin position="355"/>
        <end position="413"/>
    </location>
</feature>
<evidence type="ECO:0000256" key="4">
    <source>
        <dbReference type="SAM" id="MobiDB-lite"/>
    </source>
</evidence>
<dbReference type="InterPro" id="IPR058627">
    <property type="entry name" value="MdtA-like_C"/>
</dbReference>
<feature type="region of interest" description="Disordered" evidence="4">
    <location>
        <begin position="421"/>
        <end position="471"/>
    </location>
</feature>
<evidence type="ECO:0000313" key="10">
    <source>
        <dbReference type="Proteomes" id="UP000004310"/>
    </source>
</evidence>
<evidence type="ECO:0000259" key="5">
    <source>
        <dbReference type="Pfam" id="PF25876"/>
    </source>
</evidence>
<feature type="coiled-coil region" evidence="3">
    <location>
        <begin position="153"/>
        <end position="180"/>
    </location>
</feature>
<dbReference type="InterPro" id="IPR058625">
    <property type="entry name" value="MdtA-like_BSH"/>
</dbReference>
<dbReference type="Pfam" id="PF25876">
    <property type="entry name" value="HH_MFP_RND"/>
    <property type="match status" value="1"/>
</dbReference>
<dbReference type="Gene3D" id="2.40.50.100">
    <property type="match status" value="1"/>
</dbReference>
<dbReference type="GO" id="GO:0046677">
    <property type="term" value="P:response to antibiotic"/>
    <property type="evidence" value="ECO:0007669"/>
    <property type="project" value="TreeGrafter"/>
</dbReference>
<dbReference type="AlphaFoldDB" id="Q0G7C0"/>
<dbReference type="Gene3D" id="2.40.420.20">
    <property type="match status" value="1"/>
</dbReference>
<dbReference type="Gene3D" id="2.40.30.170">
    <property type="match status" value="1"/>
</dbReference>
<dbReference type="InterPro" id="IPR006143">
    <property type="entry name" value="RND_pump_MFP"/>
</dbReference>
<comment type="subcellular location">
    <subcellularLocation>
        <location evidence="1">Cell envelope</location>
    </subcellularLocation>
</comment>
<dbReference type="Pfam" id="PF25967">
    <property type="entry name" value="RND-MFP_C"/>
    <property type="match status" value="1"/>
</dbReference>
<dbReference type="STRING" id="217511.GCA_001463845_00057"/>
<feature type="compositionally biased region" description="Low complexity" evidence="4">
    <location>
        <begin position="456"/>
        <end position="471"/>
    </location>
</feature>
<organism evidence="9 10">
    <name type="scientific">Fulvimarina pelagi HTCC2506</name>
    <dbReference type="NCBI Taxonomy" id="314231"/>
    <lineage>
        <taxon>Bacteria</taxon>
        <taxon>Pseudomonadati</taxon>
        <taxon>Pseudomonadota</taxon>
        <taxon>Alphaproteobacteria</taxon>
        <taxon>Hyphomicrobiales</taxon>
        <taxon>Aurantimonadaceae</taxon>
        <taxon>Fulvimarina</taxon>
    </lineage>
</organism>
<evidence type="ECO:0000256" key="2">
    <source>
        <dbReference type="ARBA" id="ARBA00009477"/>
    </source>
</evidence>
<dbReference type="Pfam" id="PF25917">
    <property type="entry name" value="BSH_RND"/>
    <property type="match status" value="1"/>
</dbReference>
<gene>
    <name evidence="9" type="ORF">FP2506_06381</name>
</gene>
<keyword evidence="10" id="KW-1185">Reference proteome</keyword>